<dbReference type="GO" id="GO:0046872">
    <property type="term" value="F:metal ion binding"/>
    <property type="evidence" value="ECO:0007669"/>
    <property type="project" value="UniProtKB-KW"/>
</dbReference>
<dbReference type="InterPro" id="IPR016055">
    <property type="entry name" value="A-D-PHexomutase_a/b/a-I/II/III"/>
</dbReference>
<gene>
    <name evidence="8" type="ORF">S01H1_28244</name>
</gene>
<keyword evidence="4" id="KW-0460">Magnesium</keyword>
<dbReference type="Pfam" id="PF02879">
    <property type="entry name" value="PGM_PMM_II"/>
    <property type="match status" value="1"/>
</dbReference>
<dbReference type="EMBL" id="BARS01017246">
    <property type="protein sequence ID" value="GAF95827.1"/>
    <property type="molecule type" value="Genomic_DNA"/>
</dbReference>
<evidence type="ECO:0008006" key="9">
    <source>
        <dbReference type="Google" id="ProtNLM"/>
    </source>
</evidence>
<keyword evidence="5" id="KW-0413">Isomerase</keyword>
<dbReference type="InterPro" id="IPR005841">
    <property type="entry name" value="Alpha-D-phosphohexomutase_SF"/>
</dbReference>
<dbReference type="AlphaFoldDB" id="X0U627"/>
<evidence type="ECO:0000256" key="1">
    <source>
        <dbReference type="ARBA" id="ARBA00001946"/>
    </source>
</evidence>
<comment type="cofactor">
    <cofactor evidence="1">
        <name>Mg(2+)</name>
        <dbReference type="ChEBI" id="CHEBI:18420"/>
    </cofactor>
</comment>
<dbReference type="PANTHER" id="PTHR43771:SF1">
    <property type="entry name" value="PHOSPHOMANNOMUTASE"/>
    <property type="match status" value="1"/>
</dbReference>
<evidence type="ECO:0000256" key="3">
    <source>
        <dbReference type="ARBA" id="ARBA00022723"/>
    </source>
</evidence>
<evidence type="ECO:0000313" key="8">
    <source>
        <dbReference type="EMBL" id="GAF95827.1"/>
    </source>
</evidence>
<organism evidence="8">
    <name type="scientific">marine sediment metagenome</name>
    <dbReference type="NCBI Taxonomy" id="412755"/>
    <lineage>
        <taxon>unclassified sequences</taxon>
        <taxon>metagenomes</taxon>
        <taxon>ecological metagenomes</taxon>
    </lineage>
</organism>
<dbReference type="Gene3D" id="3.40.120.10">
    <property type="entry name" value="Alpha-D-Glucose-1,6-Bisphosphate, subunit A, domain 3"/>
    <property type="match status" value="2"/>
</dbReference>
<dbReference type="PRINTS" id="PR00509">
    <property type="entry name" value="PGMPMM"/>
</dbReference>
<name>X0U627_9ZZZZ</name>
<keyword evidence="3" id="KW-0479">Metal-binding</keyword>
<evidence type="ECO:0000259" key="7">
    <source>
        <dbReference type="Pfam" id="PF02880"/>
    </source>
</evidence>
<evidence type="ECO:0000256" key="4">
    <source>
        <dbReference type="ARBA" id="ARBA00022842"/>
    </source>
</evidence>
<reference evidence="8" key="1">
    <citation type="journal article" date="2014" name="Front. Microbiol.">
        <title>High frequency of phylogenetically diverse reductive dehalogenase-homologous genes in deep subseafloor sedimentary metagenomes.</title>
        <authorList>
            <person name="Kawai M."/>
            <person name="Futagami T."/>
            <person name="Toyoda A."/>
            <person name="Takaki Y."/>
            <person name="Nishi S."/>
            <person name="Hori S."/>
            <person name="Arai W."/>
            <person name="Tsubouchi T."/>
            <person name="Morono Y."/>
            <person name="Uchiyama I."/>
            <person name="Ito T."/>
            <person name="Fujiyama A."/>
            <person name="Inagaki F."/>
            <person name="Takami H."/>
        </authorList>
    </citation>
    <scope>NUCLEOTIDE SEQUENCE</scope>
    <source>
        <strain evidence="8">Expedition CK06-06</strain>
    </source>
</reference>
<dbReference type="InterPro" id="IPR005845">
    <property type="entry name" value="A-D-PHexomutase_a/b/a-II"/>
</dbReference>
<dbReference type="GO" id="GO:0016868">
    <property type="term" value="F:intramolecular phosphotransferase activity"/>
    <property type="evidence" value="ECO:0007669"/>
    <property type="project" value="InterPro"/>
</dbReference>
<proteinExistence type="predicted"/>
<accession>X0U627</accession>
<feature type="non-terminal residue" evidence="8">
    <location>
        <position position="1"/>
    </location>
</feature>
<dbReference type="SUPFAM" id="SSF53738">
    <property type="entry name" value="Phosphoglucomutase, first 3 domains"/>
    <property type="match status" value="2"/>
</dbReference>
<feature type="non-terminal residue" evidence="8">
    <location>
        <position position="279"/>
    </location>
</feature>
<keyword evidence="2" id="KW-0597">Phosphoprotein</keyword>
<evidence type="ECO:0000256" key="5">
    <source>
        <dbReference type="ARBA" id="ARBA00023235"/>
    </source>
</evidence>
<dbReference type="Pfam" id="PF02880">
    <property type="entry name" value="PGM_PMM_III"/>
    <property type="match status" value="1"/>
</dbReference>
<comment type="caution">
    <text evidence="8">The sequence shown here is derived from an EMBL/GenBank/DDBJ whole genome shotgun (WGS) entry which is preliminary data.</text>
</comment>
<feature type="domain" description="Alpha-D-phosphohexomutase alpha/beta/alpha" evidence="7">
    <location>
        <begin position="150"/>
        <end position="257"/>
    </location>
</feature>
<dbReference type="InterPro" id="IPR005846">
    <property type="entry name" value="A-D-PHexomutase_a/b/a-III"/>
</dbReference>
<evidence type="ECO:0000259" key="6">
    <source>
        <dbReference type="Pfam" id="PF02879"/>
    </source>
</evidence>
<dbReference type="GO" id="GO:0005975">
    <property type="term" value="P:carbohydrate metabolic process"/>
    <property type="evidence" value="ECO:0007669"/>
    <property type="project" value="InterPro"/>
</dbReference>
<feature type="domain" description="Alpha-D-phosphohexomutase alpha/beta/alpha" evidence="6">
    <location>
        <begin position="43"/>
        <end position="143"/>
    </location>
</feature>
<protein>
    <recommendedName>
        <fullName evidence="9">Alpha-D-phosphohexomutase alpha/beta/alpha domain-containing protein</fullName>
    </recommendedName>
</protein>
<evidence type="ECO:0000256" key="2">
    <source>
        <dbReference type="ARBA" id="ARBA00022553"/>
    </source>
</evidence>
<sequence>SPEVIAELERHISRIQASGMVKQMPLDKALNEGIVARFDPSPPYVHHIGELVDLERLRQSGLKVLVDSMYGAGMGYFRSILSGGATEVTEIHGERNPLFPGLQPEPIASNLIELSARVKGDGASVGLATDGDADRIGILDERGEFLTPLQVFALLALYLLEVCDQRGAIIKTITSTSMLYRLGELYGVPVHETAVGFKYVAPKMLAEGALIGGEESGGFAFRSHMPERDGILSGLFFLDLMVREQKSPSQLVDYLFSKVGPHYYERIDVEFPAGEREAI</sequence>
<dbReference type="PANTHER" id="PTHR43771">
    <property type="entry name" value="PHOSPHOMANNOMUTASE"/>
    <property type="match status" value="1"/>
</dbReference>